<feature type="region of interest" description="Disordered" evidence="13">
    <location>
        <begin position="442"/>
        <end position="462"/>
    </location>
</feature>
<evidence type="ECO:0000256" key="1">
    <source>
        <dbReference type="ARBA" id="ARBA00004123"/>
    </source>
</evidence>
<gene>
    <name evidence="15" type="ORF">N7468_008996</name>
</gene>
<protein>
    <recommendedName>
        <fullName evidence="14">RecF/RecN/SMC N-terminal domain-containing protein</fullName>
    </recommendedName>
</protein>
<feature type="coiled-coil region" evidence="12">
    <location>
        <begin position="802"/>
        <end position="857"/>
    </location>
</feature>
<evidence type="ECO:0000256" key="9">
    <source>
        <dbReference type="ARBA" id="ARBA00023172"/>
    </source>
</evidence>
<feature type="compositionally biased region" description="Basic and acidic residues" evidence="13">
    <location>
        <begin position="492"/>
        <end position="515"/>
    </location>
</feature>
<keyword evidence="10" id="KW-0234">DNA repair</keyword>
<dbReference type="SUPFAM" id="SSF52540">
    <property type="entry name" value="P-loop containing nucleoside triphosphate hydrolases"/>
    <property type="match status" value="1"/>
</dbReference>
<evidence type="ECO:0000256" key="11">
    <source>
        <dbReference type="ARBA" id="ARBA00023242"/>
    </source>
</evidence>
<evidence type="ECO:0000313" key="15">
    <source>
        <dbReference type="EMBL" id="KAJ5219792.1"/>
    </source>
</evidence>
<keyword evidence="9" id="KW-0233">DNA recombination</keyword>
<feature type="region of interest" description="Disordered" evidence="13">
    <location>
        <begin position="388"/>
        <end position="408"/>
    </location>
</feature>
<evidence type="ECO:0000256" key="3">
    <source>
        <dbReference type="ARBA" id="ARBA00006793"/>
    </source>
</evidence>
<feature type="region of interest" description="Disordered" evidence="13">
    <location>
        <begin position="1"/>
        <end position="55"/>
    </location>
</feature>
<name>A0A9W9NGZ2_9EURO</name>
<keyword evidence="6" id="KW-0227">DNA damage</keyword>
<evidence type="ECO:0000256" key="10">
    <source>
        <dbReference type="ARBA" id="ARBA00023204"/>
    </source>
</evidence>
<feature type="domain" description="RecF/RecN/SMC N-terminal" evidence="14">
    <location>
        <begin position="94"/>
        <end position="1075"/>
    </location>
</feature>
<reference evidence="15" key="2">
    <citation type="journal article" date="2023" name="IMA Fungus">
        <title>Comparative genomic study of the Penicillium genus elucidates a diverse pangenome and 15 lateral gene transfer events.</title>
        <authorList>
            <person name="Petersen C."/>
            <person name="Sorensen T."/>
            <person name="Nielsen M.R."/>
            <person name="Sondergaard T.E."/>
            <person name="Sorensen J.L."/>
            <person name="Fitzpatrick D.A."/>
            <person name="Frisvad J.C."/>
            <person name="Nielsen K.L."/>
        </authorList>
    </citation>
    <scope>NUCLEOTIDE SEQUENCE</scope>
    <source>
        <strain evidence="15">IBT 19713</strain>
    </source>
</reference>
<evidence type="ECO:0000256" key="8">
    <source>
        <dbReference type="ARBA" id="ARBA00023054"/>
    </source>
</evidence>
<keyword evidence="11" id="KW-0539">Nucleus</keyword>
<comment type="similarity">
    <text evidence="3">Belongs to the SMC family. SMC6 subfamily.</text>
</comment>
<dbReference type="Proteomes" id="UP001150941">
    <property type="component" value="Unassembled WGS sequence"/>
</dbReference>
<comment type="caution">
    <text evidence="15">The sequence shown here is derived from an EMBL/GenBank/DDBJ whole genome shotgun (WGS) entry which is preliminary data.</text>
</comment>
<evidence type="ECO:0000256" key="2">
    <source>
        <dbReference type="ARBA" id="ARBA00004286"/>
    </source>
</evidence>
<keyword evidence="8 12" id="KW-0175">Coiled coil</keyword>
<dbReference type="PANTHER" id="PTHR19306:SF6">
    <property type="entry name" value="STRUCTURAL MAINTENANCE OF CHROMOSOMES PROTEIN 6"/>
    <property type="match status" value="1"/>
</dbReference>
<keyword evidence="5" id="KW-0547">Nucleotide-binding</keyword>
<dbReference type="GO" id="GO:0003684">
    <property type="term" value="F:damaged DNA binding"/>
    <property type="evidence" value="ECO:0007669"/>
    <property type="project" value="TreeGrafter"/>
</dbReference>
<dbReference type="RefSeq" id="XP_058326622.1">
    <property type="nucleotide sequence ID" value="XM_058478292.1"/>
</dbReference>
<comment type="subcellular location">
    <subcellularLocation>
        <location evidence="2">Chromosome</location>
    </subcellularLocation>
    <subcellularLocation>
        <location evidence="1">Nucleus</location>
    </subcellularLocation>
</comment>
<keyword evidence="16" id="KW-1185">Reference proteome</keyword>
<evidence type="ECO:0000256" key="12">
    <source>
        <dbReference type="SAM" id="Coils"/>
    </source>
</evidence>
<dbReference type="Gene3D" id="3.40.50.300">
    <property type="entry name" value="P-loop containing nucleotide triphosphate hydrolases"/>
    <property type="match status" value="2"/>
</dbReference>
<dbReference type="PANTHER" id="PTHR19306">
    <property type="entry name" value="STRUCTURAL MAINTENANCE OF CHROMOSOMES 5,6 SMC5, SMC6"/>
    <property type="match status" value="1"/>
</dbReference>
<accession>A0A9W9NGZ2</accession>
<organism evidence="15 16">
    <name type="scientific">Penicillium chermesinum</name>
    <dbReference type="NCBI Taxonomy" id="63820"/>
    <lineage>
        <taxon>Eukaryota</taxon>
        <taxon>Fungi</taxon>
        <taxon>Dikarya</taxon>
        <taxon>Ascomycota</taxon>
        <taxon>Pezizomycotina</taxon>
        <taxon>Eurotiomycetes</taxon>
        <taxon>Eurotiomycetidae</taxon>
        <taxon>Eurotiales</taxon>
        <taxon>Aspergillaceae</taxon>
        <taxon>Penicillium</taxon>
    </lineage>
</organism>
<dbReference type="OrthoDB" id="10265785at2759"/>
<dbReference type="Gene3D" id="1.10.287.1490">
    <property type="match status" value="1"/>
</dbReference>
<evidence type="ECO:0000256" key="7">
    <source>
        <dbReference type="ARBA" id="ARBA00022840"/>
    </source>
</evidence>
<feature type="region of interest" description="Disordered" evidence="13">
    <location>
        <begin position="661"/>
        <end position="680"/>
    </location>
</feature>
<dbReference type="GO" id="GO:0030915">
    <property type="term" value="C:Smc5-Smc6 complex"/>
    <property type="evidence" value="ECO:0007669"/>
    <property type="project" value="TreeGrafter"/>
</dbReference>
<evidence type="ECO:0000256" key="6">
    <source>
        <dbReference type="ARBA" id="ARBA00022763"/>
    </source>
</evidence>
<feature type="compositionally biased region" description="Acidic residues" evidence="13">
    <location>
        <begin position="11"/>
        <end position="20"/>
    </location>
</feature>
<dbReference type="GO" id="GO:0005524">
    <property type="term" value="F:ATP binding"/>
    <property type="evidence" value="ECO:0007669"/>
    <property type="project" value="UniProtKB-KW"/>
</dbReference>
<dbReference type="GeneID" id="83205595"/>
<dbReference type="InterPro" id="IPR003395">
    <property type="entry name" value="RecF/RecN/SMC_N"/>
</dbReference>
<feature type="coiled-coil region" evidence="12">
    <location>
        <begin position="688"/>
        <end position="757"/>
    </location>
</feature>
<dbReference type="GO" id="GO:0003697">
    <property type="term" value="F:single-stranded DNA binding"/>
    <property type="evidence" value="ECO:0007669"/>
    <property type="project" value="TreeGrafter"/>
</dbReference>
<keyword evidence="4" id="KW-0158">Chromosome</keyword>
<feature type="compositionally biased region" description="Basic and acidic residues" evidence="13">
    <location>
        <begin position="451"/>
        <end position="462"/>
    </location>
</feature>
<evidence type="ECO:0000313" key="16">
    <source>
        <dbReference type="Proteomes" id="UP001150941"/>
    </source>
</evidence>
<dbReference type="GO" id="GO:0005634">
    <property type="term" value="C:nucleus"/>
    <property type="evidence" value="ECO:0007669"/>
    <property type="project" value="UniProtKB-SubCell"/>
</dbReference>
<evidence type="ECO:0000256" key="4">
    <source>
        <dbReference type="ARBA" id="ARBA00022454"/>
    </source>
</evidence>
<feature type="region of interest" description="Disordered" evidence="13">
    <location>
        <begin position="492"/>
        <end position="517"/>
    </location>
</feature>
<evidence type="ECO:0000259" key="14">
    <source>
        <dbReference type="Pfam" id="PF02463"/>
    </source>
</evidence>
<feature type="coiled-coil region" evidence="12">
    <location>
        <begin position="261"/>
        <end position="322"/>
    </location>
</feature>
<dbReference type="AlphaFoldDB" id="A0A9W9NGZ2"/>
<reference evidence="15" key="1">
    <citation type="submission" date="2022-11" db="EMBL/GenBank/DDBJ databases">
        <authorList>
            <person name="Petersen C."/>
        </authorList>
    </citation>
    <scope>NUCLEOTIDE SEQUENCE</scope>
    <source>
        <strain evidence="15">IBT 19713</strain>
    </source>
</reference>
<keyword evidence="7" id="KW-0067">ATP-binding</keyword>
<dbReference type="EMBL" id="JAPQKS010000007">
    <property type="protein sequence ID" value="KAJ5219792.1"/>
    <property type="molecule type" value="Genomic_DNA"/>
</dbReference>
<dbReference type="InterPro" id="IPR027417">
    <property type="entry name" value="P-loop_NTPase"/>
</dbReference>
<proteinExistence type="inferred from homology"/>
<evidence type="ECO:0000256" key="5">
    <source>
        <dbReference type="ARBA" id="ARBA00022741"/>
    </source>
</evidence>
<sequence length="1108" mass="126309">MPSLKRASESYDSESPDNTDSESAASPSQPHSRKRPRPSPSPSEDDVSDHNTTPLADDALLDESTLELHQTQILQDKYSHVIDEANVPAEHGILERVDCYNFMCHDHFSVELGPLINFIVGKNGSGKSAILTALTLCLGGKASDTNRGQSLKSFIKQGKESSTIVVRIKNQGEAAYMPAEFGKSIIIERHFTKSGSSGFKIKSENGRIISTKKADLDAITDYFSLQIDNPMNVLSQDMARQFLSSSSPLEKYKFFVKGVQLEQLDQDYRVIEDFVDQMEEKSRSQAQDIRILEHQRNFARKKLEASDKHNSLRERVRNLRHQMAWAQVEEQERIRESIAQEVIKGNNEVARAESALSSFDTRLEHIEHESETAAEHALQADRIVEEARGDKEEQKQQSELKQKEHGNLLAQEREIRKALENAEQQRDKHQQAIDAENQRLAEMSNGSHARKQTEYEEAKQSADDARRVWDEYRTGKARLVEDRQQALNEEAAAKRQVDEKEMEFTPSHPTRDQIHKAPPIGPVGHYITLLEAKWACIVEHSVGNNLSGFIVDSKRDQGILLNIMHRVDCVCPIFIGRGGEIDTSSNEPDTRYATTLRILQFDNPEVQRLLVIQNSIDQTLLIENLDEAFSVLYDGPRLRNVKRCFCIDAKDRRRGVMLTYNKSGDPSQGPVPIQKGHPRVKSDAASQIRSQEEVVQDLKGHLKELKQDLETARSRVEACKREIAAHDGRERELKLEMQQKEDERERLREALENGNEASQIDMLQNLLANTEGEIETHRGSLNDCQAAKAEIIQELKLLRRGLGAQDQKITELEQNARVAESERSRVDARKHEIITEKNSAIAMIQQRQAEVRRLQEKWQKSTERVQEFTTKAELVSTRRVPIDEGETPTSLDTKLERLQRDLNNYNAQLGASREEIAAEAARTETIYQQAVAQIEETGHLVDYFKQTLQNRKRRWEIFRAHISSRAKAQFTYLLSERSFRGYLLLDHTNRRLDLQVEPDITKHDGTGRNTTTLSGGEKSFSQVCLLLALWEAMGSPIRCLDEFDVYMDHINRKMSIEMLLLAARRSIRRQFILITPGTRSDIKIGPDVHVKELSDPERGQTTLPFQRG</sequence>
<evidence type="ECO:0000256" key="13">
    <source>
        <dbReference type="SAM" id="MobiDB-lite"/>
    </source>
</evidence>
<dbReference type="GO" id="GO:0000724">
    <property type="term" value="P:double-strand break repair via homologous recombination"/>
    <property type="evidence" value="ECO:0007669"/>
    <property type="project" value="TreeGrafter"/>
</dbReference>
<dbReference type="GO" id="GO:0035861">
    <property type="term" value="C:site of double-strand break"/>
    <property type="evidence" value="ECO:0007669"/>
    <property type="project" value="TreeGrafter"/>
</dbReference>
<dbReference type="Pfam" id="PF02463">
    <property type="entry name" value="SMC_N"/>
    <property type="match status" value="1"/>
</dbReference>